<keyword evidence="7 10" id="KW-0808">Transferase</keyword>
<evidence type="ECO:0000256" key="2">
    <source>
        <dbReference type="ARBA" id="ARBA00005369"/>
    </source>
</evidence>
<evidence type="ECO:0000256" key="9">
    <source>
        <dbReference type="NCBIfam" id="TIGR00080"/>
    </source>
</evidence>
<dbReference type="EC" id="2.1.1.77" evidence="3 9"/>
<dbReference type="EMBL" id="CP031092">
    <property type="protein sequence ID" value="AXF54979.1"/>
    <property type="molecule type" value="Genomic_DNA"/>
</dbReference>
<evidence type="ECO:0000256" key="8">
    <source>
        <dbReference type="ARBA" id="ARBA00022691"/>
    </source>
</evidence>
<comment type="subcellular location">
    <subcellularLocation>
        <location evidence="1">Cytoplasm</location>
    </subcellularLocation>
</comment>
<evidence type="ECO:0000256" key="5">
    <source>
        <dbReference type="ARBA" id="ARBA00022490"/>
    </source>
</evidence>
<dbReference type="PANTHER" id="PTHR11579:SF0">
    <property type="entry name" value="PROTEIN-L-ISOASPARTATE(D-ASPARTATE) O-METHYLTRANSFERASE"/>
    <property type="match status" value="1"/>
</dbReference>
<dbReference type="OrthoDB" id="9772751at2"/>
<dbReference type="GO" id="GO:0005737">
    <property type="term" value="C:cytoplasm"/>
    <property type="evidence" value="ECO:0007669"/>
    <property type="project" value="UniProtKB-SubCell"/>
</dbReference>
<proteinExistence type="inferred from homology"/>
<dbReference type="CDD" id="cd02440">
    <property type="entry name" value="AdoMet_MTases"/>
    <property type="match status" value="1"/>
</dbReference>
<dbReference type="AlphaFoldDB" id="A0A345BVJ8"/>
<dbReference type="Proteomes" id="UP000252100">
    <property type="component" value="Chromosome"/>
</dbReference>
<evidence type="ECO:0000256" key="6">
    <source>
        <dbReference type="ARBA" id="ARBA00022603"/>
    </source>
</evidence>
<dbReference type="KEGG" id="rue:DT065_02415"/>
<dbReference type="GO" id="GO:0030091">
    <property type="term" value="P:protein repair"/>
    <property type="evidence" value="ECO:0007669"/>
    <property type="project" value="UniProtKB-UniRule"/>
</dbReference>
<dbReference type="GO" id="GO:0032259">
    <property type="term" value="P:methylation"/>
    <property type="evidence" value="ECO:0007669"/>
    <property type="project" value="UniProtKB-KW"/>
</dbReference>
<dbReference type="InterPro" id="IPR000682">
    <property type="entry name" value="PCMT"/>
</dbReference>
<comment type="similarity">
    <text evidence="2">Belongs to the methyltransferase superfamily. L-isoaspartyl/D-aspartyl protein methyltransferase family.</text>
</comment>
<protein>
    <recommendedName>
        <fullName evidence="4 9">Protein-L-isoaspartate O-methyltransferase</fullName>
        <ecNumber evidence="3 9">2.1.1.77</ecNumber>
    </recommendedName>
</protein>
<evidence type="ECO:0000256" key="1">
    <source>
        <dbReference type="ARBA" id="ARBA00004496"/>
    </source>
</evidence>
<reference evidence="10 11" key="1">
    <citation type="journal article" date="2018" name="J. Microbiol.">
        <title>Salicibibacter kimchii gen. nov., sp. nov., a moderately halophilic and alkalitolerant bacterium in the family Bacillaceae, isolated from kimchi.</title>
        <authorList>
            <person name="Jang J.Y."/>
            <person name="Oh Y.J."/>
            <person name="Lim S.K."/>
            <person name="Park H.K."/>
            <person name="Lee C."/>
            <person name="Kim J.Y."/>
            <person name="Lee M.A."/>
            <person name="Choi H.J."/>
        </authorList>
    </citation>
    <scope>NUCLEOTIDE SEQUENCE [LARGE SCALE GENOMIC DNA]</scope>
    <source>
        <strain evidence="10 11">NKC1-1</strain>
    </source>
</reference>
<sequence>MQNQEKDIIRYFEQMDRSYFVDENKELASLDRPISIGYGQTISQPTLVLKMTLELDLFPQSSVLEIGTGSGFQTALLAAFSDTVYTVERIKALHEWAKGKLHESAFTNIHLKRGNGSLGWKENAPYDRIMVTAAASEVPAQLLEQLKNGGKMIIPIGSPHSQDLTLIEKNEQGEVTSTFIMPVVFVGLVDSED</sequence>
<dbReference type="Gene3D" id="3.40.50.150">
    <property type="entry name" value="Vaccinia Virus protein VP39"/>
    <property type="match status" value="1"/>
</dbReference>
<dbReference type="RefSeq" id="WP_114370540.1">
    <property type="nucleotide sequence ID" value="NZ_CP031092.1"/>
</dbReference>
<evidence type="ECO:0000256" key="3">
    <source>
        <dbReference type="ARBA" id="ARBA00011890"/>
    </source>
</evidence>
<organism evidence="10 11">
    <name type="scientific">Salicibibacter kimchii</name>
    <dbReference type="NCBI Taxonomy" id="2099786"/>
    <lineage>
        <taxon>Bacteria</taxon>
        <taxon>Bacillati</taxon>
        <taxon>Bacillota</taxon>
        <taxon>Bacilli</taxon>
        <taxon>Bacillales</taxon>
        <taxon>Bacillaceae</taxon>
        <taxon>Salicibibacter</taxon>
    </lineage>
</organism>
<evidence type="ECO:0000256" key="7">
    <source>
        <dbReference type="ARBA" id="ARBA00022679"/>
    </source>
</evidence>
<gene>
    <name evidence="10" type="ORF">DT065_02415</name>
</gene>
<dbReference type="Pfam" id="PF01135">
    <property type="entry name" value="PCMT"/>
    <property type="match status" value="1"/>
</dbReference>
<name>A0A345BVJ8_9BACI</name>
<dbReference type="NCBIfam" id="NF001453">
    <property type="entry name" value="PRK00312.1"/>
    <property type="match status" value="1"/>
</dbReference>
<keyword evidence="8" id="KW-0949">S-adenosyl-L-methionine</keyword>
<evidence type="ECO:0000313" key="10">
    <source>
        <dbReference type="EMBL" id="AXF54979.1"/>
    </source>
</evidence>
<dbReference type="PROSITE" id="PS01279">
    <property type="entry name" value="PCMT"/>
    <property type="match status" value="1"/>
</dbReference>
<keyword evidence="11" id="KW-1185">Reference proteome</keyword>
<evidence type="ECO:0000256" key="4">
    <source>
        <dbReference type="ARBA" id="ARBA00013346"/>
    </source>
</evidence>
<keyword evidence="5" id="KW-0963">Cytoplasm</keyword>
<dbReference type="PANTHER" id="PTHR11579">
    <property type="entry name" value="PROTEIN-L-ISOASPARTATE O-METHYLTRANSFERASE"/>
    <property type="match status" value="1"/>
</dbReference>
<dbReference type="SUPFAM" id="SSF53335">
    <property type="entry name" value="S-adenosyl-L-methionine-dependent methyltransferases"/>
    <property type="match status" value="1"/>
</dbReference>
<keyword evidence="6 10" id="KW-0489">Methyltransferase</keyword>
<dbReference type="NCBIfam" id="TIGR00080">
    <property type="entry name" value="pimt"/>
    <property type="match status" value="1"/>
</dbReference>
<evidence type="ECO:0000313" key="11">
    <source>
        <dbReference type="Proteomes" id="UP000252100"/>
    </source>
</evidence>
<dbReference type="InterPro" id="IPR029063">
    <property type="entry name" value="SAM-dependent_MTases_sf"/>
</dbReference>
<accession>A0A345BVJ8</accession>
<dbReference type="GO" id="GO:0004719">
    <property type="term" value="F:protein-L-isoaspartate (D-aspartate) O-methyltransferase activity"/>
    <property type="evidence" value="ECO:0007669"/>
    <property type="project" value="UniProtKB-UniRule"/>
</dbReference>